<evidence type="ECO:0000313" key="8">
    <source>
        <dbReference type="EMBL" id="GFS01803.1"/>
    </source>
</evidence>
<feature type="region of interest" description="Disordered" evidence="6">
    <location>
        <begin position="789"/>
        <end position="887"/>
    </location>
</feature>
<dbReference type="PANTHER" id="PTHR47968">
    <property type="entry name" value="CENTROMERE PROTEIN E"/>
    <property type="match status" value="1"/>
</dbReference>
<accession>A0AAV4HU82</accession>
<keyword evidence="4" id="KW-0963">Cytoplasm</keyword>
<protein>
    <submittedName>
        <fullName evidence="8">Kinesin-like protein KIF16B isoform X2</fullName>
    </submittedName>
</protein>
<dbReference type="InterPro" id="IPR027417">
    <property type="entry name" value="P-loop_NTPase"/>
</dbReference>
<dbReference type="EMBL" id="BMAT01005893">
    <property type="protein sequence ID" value="GFS01803.1"/>
    <property type="molecule type" value="Genomic_DNA"/>
</dbReference>
<dbReference type="PROSITE" id="PS50096">
    <property type="entry name" value="IQ"/>
    <property type="match status" value="1"/>
</dbReference>
<dbReference type="SMART" id="SM00129">
    <property type="entry name" value="KISc"/>
    <property type="match status" value="1"/>
</dbReference>
<dbReference type="PRINTS" id="PR00380">
    <property type="entry name" value="KINESINHEAVY"/>
</dbReference>
<feature type="region of interest" description="Disordered" evidence="6">
    <location>
        <begin position="1234"/>
        <end position="1292"/>
    </location>
</feature>
<feature type="compositionally biased region" description="Basic and acidic residues" evidence="6">
    <location>
        <begin position="447"/>
        <end position="461"/>
    </location>
</feature>
<feature type="compositionally biased region" description="Basic and acidic residues" evidence="6">
    <location>
        <begin position="1249"/>
        <end position="1263"/>
    </location>
</feature>
<feature type="region of interest" description="Disordered" evidence="6">
    <location>
        <begin position="186"/>
        <end position="216"/>
    </location>
</feature>
<proteinExistence type="inferred from homology"/>
<keyword evidence="4" id="KW-0206">Cytoskeleton</keyword>
<feature type="region of interest" description="Disordered" evidence="6">
    <location>
        <begin position="654"/>
        <end position="682"/>
    </location>
</feature>
<organism evidence="8 9">
    <name type="scientific">Elysia marginata</name>
    <dbReference type="NCBI Taxonomy" id="1093978"/>
    <lineage>
        <taxon>Eukaryota</taxon>
        <taxon>Metazoa</taxon>
        <taxon>Spiralia</taxon>
        <taxon>Lophotrochozoa</taxon>
        <taxon>Mollusca</taxon>
        <taxon>Gastropoda</taxon>
        <taxon>Heterobranchia</taxon>
        <taxon>Euthyneura</taxon>
        <taxon>Panpulmonata</taxon>
        <taxon>Sacoglossa</taxon>
        <taxon>Placobranchoidea</taxon>
        <taxon>Plakobranchidae</taxon>
        <taxon>Elysia</taxon>
    </lineage>
</organism>
<sequence>MPGGIKPGFCVVFIKNLSAFRGTSRGFVTITKTGLRFTIHYTVGARLATAGLGLGIVSQISIQRGGVVSASDSRSGGRGFDSRRCHVAIALGKQFTLTFPSSPTCKMGTQLQASNVLVCWGISGAALWRHSYADSKLHLVDLAGSERVSKTGVDGQQLTEAKSINLSLHHLETVIIALQLDKPTSAVAKGDNPPQQSKSNSSLMSSGPSSDNGTSRQLRFVPYRNSLLTMVLKDSLENLGESISTCRFAQRVARIANNARRNEEVDDKAMIKRLKNKVAYLENQVALLRSKGRSDPVTDEEIMEVLTDEDQRICERIMEGFLQGVITDPIEAGISDHCRFRACLHLLKQQYLHRSLVSPTLATGLSTSSAVTGIPGSSGAATTTHGASTSTSTLLPRPSFSRTDMLGANNPQQDSGDYSTAAGQMLGQAGAASAGGLLRSDKFVDSRERQHGYNSHDDSRPLSETSPATKSARVGRGAAEDGIPPSYSNDVDGMNVFQNGLSKTKGKRGGIDEVLQACSTPGSGGGGGGISGEQRYKSPYERRREKEIRRLSRKLTEMEEDKAGKESHLQQMKEQAVVEELLVAETGLRLKLQVAEEQVADQHAYLLQLKHLQADPDLITKEHLVEKQLRKRQAKFHEKLSKVLASKETLEQDFAQRRSGQGTSTLVNGSSQQHSQSGNNEKMSLEERFGQYKQGKGALNTRQVFDLLKNEEKKQHKESQKVERETTMVKTKQLAIKEAATLEKLRELKQMLKLSLLKEEQQLKQRGGEEPRGDNSDLVAGVTAGESLSYGLNSSSSNRARDNETQGYGRVSGLHHNNSQHPGGSHGAGLNYRDSRQGMATSLPTAAGSGLKSNSDYLGGGSNRSQAWPARSPANQNQSQHCSNSMTSDQTLKVQQFMAEVLGGVADDKSKLENDAMASGQISYHGNDQQLEQMQPIPTFSVSRTSSTLTPDNGTDGIRSSASTNIGEPRFSRSGQQAEASGRTSSPGAAMASKSLHDPRHSFKFLQDQGTSEDFLSAKITGESGSLETKKPIRFSHGSDYGRAAASRLNTNANNAVHTRFDVHSADDELLISDLETSPAVAAGDIDRPVKTKTDCSSKPALGKENGIDNQLESAAMLAISSHEADEGGTSPLPSLLALQQLQKEHNLGPVVPPSEYINSMSSEDQFDARRMGLSSRTFETALSHMLDGDNKGRNNNSIATNGVRNAPDLPYSVDPYEGFTRSSRIQERARRHNFSLSESPYRQHASSHHSERSWKSPTRDSKVLPSGTRKTEEDFGHRSVPASAWGPESKNASVADRLASFLDSPSLQNDNLSNKAATDKRQRNVSRDTFESKLAKYKNESFINQAAIPGNDHGNEDKDDEDEDEDSFFGLQPAKTKLTALSQEEGEKTFMSTVAAEKARVEKIRRARDAAEVIQRRWRKFRARQ</sequence>
<keyword evidence="9" id="KW-1185">Reference proteome</keyword>
<evidence type="ECO:0000256" key="6">
    <source>
        <dbReference type="SAM" id="MobiDB-lite"/>
    </source>
</evidence>
<reference evidence="8 9" key="1">
    <citation type="journal article" date="2021" name="Elife">
        <title>Chloroplast acquisition without the gene transfer in kleptoplastic sea slugs, Plakobranchus ocellatus.</title>
        <authorList>
            <person name="Maeda T."/>
            <person name="Takahashi S."/>
            <person name="Yoshida T."/>
            <person name="Shimamura S."/>
            <person name="Takaki Y."/>
            <person name="Nagai Y."/>
            <person name="Toyoda A."/>
            <person name="Suzuki Y."/>
            <person name="Arimoto A."/>
            <person name="Ishii H."/>
            <person name="Satoh N."/>
            <person name="Nishiyama T."/>
            <person name="Hasebe M."/>
            <person name="Maruyama T."/>
            <person name="Minagawa J."/>
            <person name="Obokata J."/>
            <person name="Shigenobu S."/>
        </authorList>
    </citation>
    <scope>NUCLEOTIDE SEQUENCE [LARGE SCALE GENOMIC DNA]</scope>
</reference>
<feature type="compositionally biased region" description="Polar residues" evidence="6">
    <location>
        <begin position="942"/>
        <end position="966"/>
    </location>
</feature>
<feature type="compositionally biased region" description="Low complexity" evidence="6">
    <location>
        <begin position="377"/>
        <end position="393"/>
    </location>
</feature>
<evidence type="ECO:0000256" key="4">
    <source>
        <dbReference type="ARBA" id="ARBA00023212"/>
    </source>
</evidence>
<evidence type="ECO:0000256" key="1">
    <source>
        <dbReference type="ARBA" id="ARBA00004245"/>
    </source>
</evidence>
<comment type="subcellular location">
    <subcellularLocation>
        <location evidence="1">Cytoplasm</location>
        <location evidence="1">Cytoskeleton</location>
    </subcellularLocation>
</comment>
<feature type="compositionally biased region" description="Low complexity" evidence="6">
    <location>
        <begin position="789"/>
        <end position="798"/>
    </location>
</feature>
<feature type="region of interest" description="Disordered" evidence="6">
    <location>
        <begin position="1305"/>
        <end position="1327"/>
    </location>
</feature>
<comment type="similarity">
    <text evidence="5">Belongs to the TRAFAC class myosin-kinesin ATPase superfamily. Kinesin family.</text>
</comment>
<feature type="compositionally biased region" description="Low complexity" evidence="6">
    <location>
        <begin position="668"/>
        <end position="680"/>
    </location>
</feature>
<keyword evidence="3" id="KW-0067">ATP-binding</keyword>
<feature type="region of interest" description="Disordered" evidence="6">
    <location>
        <begin position="375"/>
        <end position="420"/>
    </location>
</feature>
<dbReference type="GO" id="GO:0005856">
    <property type="term" value="C:cytoskeleton"/>
    <property type="evidence" value="ECO:0007669"/>
    <property type="project" value="UniProtKB-SubCell"/>
</dbReference>
<dbReference type="PROSITE" id="PS00411">
    <property type="entry name" value="KINESIN_MOTOR_1"/>
    <property type="match status" value="1"/>
</dbReference>
<comment type="caution">
    <text evidence="8">The sequence shown here is derived from an EMBL/GenBank/DDBJ whole genome shotgun (WGS) entry which is preliminary data.</text>
</comment>
<feature type="domain" description="Kinesin motor" evidence="7">
    <location>
        <begin position="135"/>
        <end position="255"/>
    </location>
</feature>
<feature type="compositionally biased region" description="Acidic residues" evidence="6">
    <location>
        <begin position="1358"/>
        <end position="1368"/>
    </location>
</feature>
<dbReference type="Pfam" id="PF00225">
    <property type="entry name" value="Kinesin"/>
    <property type="match status" value="1"/>
</dbReference>
<evidence type="ECO:0000313" key="9">
    <source>
        <dbReference type="Proteomes" id="UP000762676"/>
    </source>
</evidence>
<feature type="compositionally biased region" description="Basic and acidic residues" evidence="6">
    <location>
        <begin position="1318"/>
        <end position="1327"/>
    </location>
</feature>
<dbReference type="InterPro" id="IPR027640">
    <property type="entry name" value="Kinesin-like_fam"/>
</dbReference>
<feature type="compositionally biased region" description="Polar residues" evidence="6">
    <location>
        <begin position="409"/>
        <end position="418"/>
    </location>
</feature>
<dbReference type="PANTHER" id="PTHR47968:SF67">
    <property type="entry name" value="KINESIN MOTOR DOMAIN-CONTAINING PROTEIN"/>
    <property type="match status" value="1"/>
</dbReference>
<feature type="region of interest" description="Disordered" evidence="6">
    <location>
        <begin position="518"/>
        <end position="545"/>
    </location>
</feature>
<feature type="compositionally biased region" description="Polar residues" evidence="6">
    <location>
        <begin position="873"/>
        <end position="887"/>
    </location>
</feature>
<evidence type="ECO:0000256" key="5">
    <source>
        <dbReference type="PROSITE-ProRule" id="PRU00283"/>
    </source>
</evidence>
<gene>
    <name evidence="8" type="ORF">ElyMa_002847000</name>
</gene>
<dbReference type="GO" id="GO:0007018">
    <property type="term" value="P:microtubule-based movement"/>
    <property type="evidence" value="ECO:0007669"/>
    <property type="project" value="InterPro"/>
</dbReference>
<feature type="compositionally biased region" description="Polar residues" evidence="6">
    <location>
        <begin position="1194"/>
        <end position="1204"/>
    </location>
</feature>
<dbReference type="GO" id="GO:0003777">
    <property type="term" value="F:microtubule motor activity"/>
    <property type="evidence" value="ECO:0007669"/>
    <property type="project" value="InterPro"/>
</dbReference>
<evidence type="ECO:0000256" key="3">
    <source>
        <dbReference type="ARBA" id="ARBA00022840"/>
    </source>
</evidence>
<keyword evidence="2" id="KW-0547">Nucleotide-binding</keyword>
<dbReference type="InterPro" id="IPR001752">
    <property type="entry name" value="Kinesin_motor_dom"/>
</dbReference>
<feature type="region of interest" description="Disordered" evidence="6">
    <location>
        <begin position="1343"/>
        <end position="1375"/>
    </location>
</feature>
<evidence type="ECO:0000259" key="7">
    <source>
        <dbReference type="PROSITE" id="PS50067"/>
    </source>
</evidence>
<dbReference type="Gene3D" id="3.40.850.10">
    <property type="entry name" value="Kinesin motor domain"/>
    <property type="match status" value="1"/>
</dbReference>
<feature type="region of interest" description="Disordered" evidence="6">
    <location>
        <begin position="447"/>
        <end position="494"/>
    </location>
</feature>
<dbReference type="PROSITE" id="PS50067">
    <property type="entry name" value="KINESIN_MOTOR_2"/>
    <property type="match status" value="1"/>
</dbReference>
<feature type="region of interest" description="Disordered" evidence="6">
    <location>
        <begin position="1186"/>
        <end position="1218"/>
    </location>
</feature>
<feature type="compositionally biased region" description="Basic and acidic residues" evidence="6">
    <location>
        <begin position="534"/>
        <end position="545"/>
    </location>
</feature>
<dbReference type="GO" id="GO:0005524">
    <property type="term" value="F:ATP binding"/>
    <property type="evidence" value="ECO:0007669"/>
    <property type="project" value="UniProtKB-KW"/>
</dbReference>
<dbReference type="InterPro" id="IPR036961">
    <property type="entry name" value="Kinesin_motor_dom_sf"/>
</dbReference>
<feature type="compositionally biased region" description="Polar residues" evidence="6">
    <location>
        <begin position="658"/>
        <end position="667"/>
    </location>
</feature>
<dbReference type="GO" id="GO:0008017">
    <property type="term" value="F:microtubule binding"/>
    <property type="evidence" value="ECO:0007669"/>
    <property type="project" value="InterPro"/>
</dbReference>
<feature type="region of interest" description="Disordered" evidence="6">
    <location>
        <begin position="942"/>
        <end position="996"/>
    </location>
</feature>
<feature type="compositionally biased region" description="Low complexity" evidence="6">
    <location>
        <begin position="197"/>
        <end position="210"/>
    </location>
</feature>
<dbReference type="InterPro" id="IPR019821">
    <property type="entry name" value="Kinesin_motor_CS"/>
</dbReference>
<evidence type="ECO:0000256" key="2">
    <source>
        <dbReference type="ARBA" id="ARBA00022741"/>
    </source>
</evidence>
<feature type="compositionally biased region" description="Polar residues" evidence="6">
    <location>
        <begin position="1305"/>
        <end position="1317"/>
    </location>
</feature>
<name>A0AAV4HU82_9GAST</name>
<comment type="caution">
    <text evidence="5">Lacks conserved residue(s) required for the propagation of feature annotation.</text>
</comment>
<feature type="compositionally biased region" description="Gly residues" evidence="6">
    <location>
        <begin position="522"/>
        <end position="531"/>
    </location>
</feature>
<feature type="compositionally biased region" description="Polar residues" evidence="6">
    <location>
        <begin position="973"/>
        <end position="987"/>
    </location>
</feature>
<dbReference type="Proteomes" id="UP000762676">
    <property type="component" value="Unassembled WGS sequence"/>
</dbReference>
<dbReference type="SUPFAM" id="SSF52540">
    <property type="entry name" value="P-loop containing nucleoside triphosphate hydrolases"/>
    <property type="match status" value="1"/>
</dbReference>